<gene>
    <name evidence="2" type="ORF">G6034_12090</name>
</gene>
<feature type="compositionally biased region" description="Basic and acidic residues" evidence="1">
    <location>
        <begin position="254"/>
        <end position="269"/>
    </location>
</feature>
<dbReference type="GO" id="GO:0005524">
    <property type="term" value="F:ATP binding"/>
    <property type="evidence" value="ECO:0007669"/>
    <property type="project" value="UniProtKB-KW"/>
</dbReference>
<organism evidence="2 3">
    <name type="scientific">Arthrobacter wenxiniae</name>
    <dbReference type="NCBI Taxonomy" id="2713570"/>
    <lineage>
        <taxon>Bacteria</taxon>
        <taxon>Bacillati</taxon>
        <taxon>Actinomycetota</taxon>
        <taxon>Actinomycetes</taxon>
        <taxon>Micrococcales</taxon>
        <taxon>Micrococcaceae</taxon>
        <taxon>Arthrobacter</taxon>
    </lineage>
</organism>
<dbReference type="Proteomes" id="UP000543556">
    <property type="component" value="Unassembled WGS sequence"/>
</dbReference>
<dbReference type="RefSeq" id="WP_176635365.1">
    <property type="nucleotide sequence ID" value="NZ_JAAMFM010000017.1"/>
</dbReference>
<evidence type="ECO:0000256" key="1">
    <source>
        <dbReference type="SAM" id="MobiDB-lite"/>
    </source>
</evidence>
<keyword evidence="2" id="KW-0067">ATP-binding</keyword>
<accession>A0A7Y7IHQ8</accession>
<keyword evidence="3" id="KW-1185">Reference proteome</keyword>
<protein>
    <submittedName>
        <fullName evidence="2">ABC transporter ATP-binding protein</fullName>
    </submittedName>
</protein>
<dbReference type="AlphaFoldDB" id="A0A7Y7IHQ8"/>
<evidence type="ECO:0000313" key="3">
    <source>
        <dbReference type="Proteomes" id="UP000543556"/>
    </source>
</evidence>
<reference evidence="2 3" key="1">
    <citation type="submission" date="2020-02" db="EMBL/GenBank/DDBJ databases">
        <title>Genome sequence of strain AETb3-4.</title>
        <authorList>
            <person name="Gao J."/>
            <person name="Zhang X."/>
        </authorList>
    </citation>
    <scope>NUCLEOTIDE SEQUENCE [LARGE SCALE GENOMIC DNA]</scope>
    <source>
        <strain evidence="2 3">AETb3-4</strain>
    </source>
</reference>
<sequence>MLTAHQLHIAGRHHTLVPATTLEAHRAQVLLVQANGQERRTAVSLALTGRMKPTSGSVALGHDPAMGSLRKRSAIVDSPEVNEPENHLTVRSLVSEDLALVPFKFRDRTRPTAWLVKHGFRDVLDKWVEELDADRLLHLQLELALANRDVDLLVVDSPDRHSANSAEWLALLELAAAGNIGADPDAARDTPRRELIVVGVVARIPGHWMGPTAVFGQAMDPADRSECEPAETPNTLAAEPEAGPVEAQGSRQARSPEHETPEHEGGDVQ</sequence>
<comment type="caution">
    <text evidence="2">The sequence shown here is derived from an EMBL/GenBank/DDBJ whole genome shotgun (WGS) entry which is preliminary data.</text>
</comment>
<proteinExistence type="predicted"/>
<feature type="region of interest" description="Disordered" evidence="1">
    <location>
        <begin position="222"/>
        <end position="269"/>
    </location>
</feature>
<evidence type="ECO:0000313" key="2">
    <source>
        <dbReference type="EMBL" id="NVM95642.1"/>
    </source>
</evidence>
<dbReference type="EMBL" id="JAAMFM010000017">
    <property type="protein sequence ID" value="NVM95642.1"/>
    <property type="molecule type" value="Genomic_DNA"/>
</dbReference>
<name>A0A7Y7IHQ8_9MICC</name>
<keyword evidence="2" id="KW-0547">Nucleotide-binding</keyword>